<dbReference type="PANTHER" id="PTHR47331">
    <property type="entry name" value="PHD-TYPE DOMAIN-CONTAINING PROTEIN"/>
    <property type="match status" value="1"/>
</dbReference>
<reference evidence="3" key="1">
    <citation type="submission" date="2020-08" db="EMBL/GenBank/DDBJ databases">
        <title>Multicomponent nature underlies the extraordinary mechanical properties of spider dragline silk.</title>
        <authorList>
            <person name="Kono N."/>
            <person name="Nakamura H."/>
            <person name="Mori M."/>
            <person name="Yoshida Y."/>
            <person name="Ohtoshi R."/>
            <person name="Malay A.D."/>
            <person name="Moran D.A.P."/>
            <person name="Tomita M."/>
            <person name="Numata K."/>
            <person name="Arakawa K."/>
        </authorList>
    </citation>
    <scope>NUCLEOTIDE SEQUENCE</scope>
</reference>
<organism evidence="3 4">
    <name type="scientific">Trichonephila clavipes</name>
    <name type="common">Golden silk orbweaver</name>
    <name type="synonym">Nephila clavipes</name>
    <dbReference type="NCBI Taxonomy" id="2585209"/>
    <lineage>
        <taxon>Eukaryota</taxon>
        <taxon>Metazoa</taxon>
        <taxon>Ecdysozoa</taxon>
        <taxon>Arthropoda</taxon>
        <taxon>Chelicerata</taxon>
        <taxon>Arachnida</taxon>
        <taxon>Araneae</taxon>
        <taxon>Araneomorphae</taxon>
        <taxon>Entelegynae</taxon>
        <taxon>Araneoidea</taxon>
        <taxon>Nephilidae</taxon>
        <taxon>Trichonephila</taxon>
    </lineage>
</organism>
<feature type="compositionally biased region" description="Basic and acidic residues" evidence="1">
    <location>
        <begin position="26"/>
        <end position="47"/>
    </location>
</feature>
<comment type="caution">
    <text evidence="3">The sequence shown here is derived from an EMBL/GenBank/DDBJ whole genome shotgun (WGS) entry which is preliminary data.</text>
</comment>
<dbReference type="InterPro" id="IPR041588">
    <property type="entry name" value="Integrase_H2C2"/>
</dbReference>
<protein>
    <submittedName>
        <fullName evidence="3">Integrase catalytic domain-containing protein</fullName>
    </submittedName>
</protein>
<dbReference type="Pfam" id="PF05380">
    <property type="entry name" value="Peptidase_A17"/>
    <property type="match status" value="1"/>
</dbReference>
<dbReference type="PANTHER" id="PTHR47331:SF5">
    <property type="entry name" value="RIBONUCLEASE H"/>
    <property type="match status" value="1"/>
</dbReference>
<evidence type="ECO:0000313" key="3">
    <source>
        <dbReference type="EMBL" id="GFX86883.1"/>
    </source>
</evidence>
<dbReference type="Proteomes" id="UP000887159">
    <property type="component" value="Unassembled WGS sequence"/>
</dbReference>
<feature type="compositionally biased region" description="Basic and acidic residues" evidence="1">
    <location>
        <begin position="56"/>
        <end position="70"/>
    </location>
</feature>
<dbReference type="InterPro" id="IPR040676">
    <property type="entry name" value="DUF5641"/>
</dbReference>
<dbReference type="SUPFAM" id="SSF56672">
    <property type="entry name" value="DNA/RNA polymerases"/>
    <property type="match status" value="1"/>
</dbReference>
<feature type="domain" description="Integrase catalytic" evidence="2">
    <location>
        <begin position="1005"/>
        <end position="1201"/>
    </location>
</feature>
<accession>A0A8X6UX58</accession>
<evidence type="ECO:0000256" key="1">
    <source>
        <dbReference type="SAM" id="MobiDB-lite"/>
    </source>
</evidence>
<dbReference type="InterPro" id="IPR008042">
    <property type="entry name" value="Retrotrans_Pao"/>
</dbReference>
<dbReference type="InterPro" id="IPR043502">
    <property type="entry name" value="DNA/RNA_pol_sf"/>
</dbReference>
<gene>
    <name evidence="3" type="primary">AVEN_248822_1</name>
    <name evidence="3" type="ORF">TNCV_2124301</name>
</gene>
<keyword evidence="4" id="KW-1185">Reference proteome</keyword>
<dbReference type="GO" id="GO:0015074">
    <property type="term" value="P:DNA integration"/>
    <property type="evidence" value="ECO:0007669"/>
    <property type="project" value="InterPro"/>
</dbReference>
<evidence type="ECO:0000259" key="2">
    <source>
        <dbReference type="PROSITE" id="PS50994"/>
    </source>
</evidence>
<dbReference type="InterPro" id="IPR012337">
    <property type="entry name" value="RNaseH-like_sf"/>
</dbReference>
<dbReference type="SUPFAM" id="SSF53098">
    <property type="entry name" value="Ribonuclease H-like"/>
    <property type="match status" value="1"/>
</dbReference>
<name>A0A8X6UX58_TRICX</name>
<dbReference type="PROSITE" id="PS50994">
    <property type="entry name" value="INTEGRASE"/>
    <property type="match status" value="1"/>
</dbReference>
<sequence length="1316" mass="151088">MRRNEGRVVNTPLVFKRVLFQETGEKVGKRTKGERGREKVGRERTEGEGGETENGEETRGEDRRDGERKGLNQTKGCVDVVIGLQSSNERLEVNAFILNKVTSQIPSEFLDVKDLDYLKSIPLSDKEFMSPKECDIILGSDCFFDILRSGKIVGSKNEPIAQRTTFRWVVAGKLNVKNKEPHELYSHFLSTENELNTDSFLQRFWETEELSVKKQFLSDEEQFCENHFKSNFKYNDEGRFVVKLPIYRNTSRLGNTKGIAISRLLAMERRFQVNKDFERQYKNFMIEYESLGHMIPVENNVKSINSKIYFLPHHAVMKGDSVSTKLRVVFDGTCKPSNGNSLNSILGIGKMLQPDLFTILVKFKLNEIAFSADIQQMYRQILIDQEDQNFQRIVWRESKDSPIREYKLCMVTYGTASAPYLATRCLFQTGLDLERDDPAVSSLIKESFYIDDLMAGAPSSEEAISLIKTLSSILEARGFHLRKWRSNSSEVLFRISSNWVEDSSNLEIHPDECSEALGLTWNSMKDIFIFNLKINFPDNITKRSFLSQSARLFDPLGFLTPCTVSIKIFYQQLWLLKLDWDSPLPEALAMKWKTFQKEFEQVCSIHIPRWIHTASQQITLHGFCDASELAYASVIYAVQPQADGNTKVTLLVAKSRVVPLKSVSIPRLELNGALLLARFYANCKNILKEYDVHFYAWTDSQVVLSWLSSHPRNWKPYIANRTSEILDLVPADSWRYGPTKMNPADIACRGLSPKELPTCVLWWEGPQWLSCEMDSWPKQPKRNDQTSSVSKERKRTAFSFPVAVNCDFIDSLFLKFSSFTKIIDIFAFCFIYITNCKARVGKMKNLDSKGKYHVPPLTTYERRQASNKIFLYIQNLFFKEEISCIKANKPVVKKSILSALCPFIDKDGLIRVGGRLRNPTLQYGAKHPIILPNQHEICKLIVNMYHILYLHAGCTVLLGIIKQTYWIIGLKNIVKKCIHKCIVCCRYRATTSKQLMGDLPTHRVTPSRPFSVCGVDYAGPINILRYRGRGAKTTKRYIALFECFVTKALHLELVSDLTSEAFIASLKRFCARRGAPKHIYCDNGTTFVGARRKLQEIFKFASKLNENEHFCYFLSQVNIEWHFSPPMSPHFGGLWEAGVKSIKYHLKRVIGNTNLTFEEFSTLLTQVEAILNSRPLVSLDCDNDPDSLNLLTPSHFLIGEIITSSPEHTNDDKLSLRSRWDIVQKMKLGFWRKWKIDYLSNLQNRTKWKSPNHNIKVGEIVTIKENNIPPATWPLGKVIETHPGKDGVVRVVTLRTVKGRFKRPIHKLCKLPLHQE</sequence>
<dbReference type="GO" id="GO:0042575">
    <property type="term" value="C:DNA polymerase complex"/>
    <property type="evidence" value="ECO:0007669"/>
    <property type="project" value="UniProtKB-ARBA"/>
</dbReference>
<feature type="region of interest" description="Disordered" evidence="1">
    <location>
        <begin position="26"/>
        <end position="70"/>
    </location>
</feature>
<dbReference type="GO" id="GO:0003676">
    <property type="term" value="F:nucleic acid binding"/>
    <property type="evidence" value="ECO:0007669"/>
    <property type="project" value="InterPro"/>
</dbReference>
<proteinExistence type="predicted"/>
<dbReference type="Pfam" id="PF18701">
    <property type="entry name" value="DUF5641"/>
    <property type="match status" value="1"/>
</dbReference>
<dbReference type="Gene3D" id="3.30.420.10">
    <property type="entry name" value="Ribonuclease H-like superfamily/Ribonuclease H"/>
    <property type="match status" value="1"/>
</dbReference>
<dbReference type="EMBL" id="BMAU01021016">
    <property type="protein sequence ID" value="GFX86883.1"/>
    <property type="molecule type" value="Genomic_DNA"/>
</dbReference>
<dbReference type="Pfam" id="PF17921">
    <property type="entry name" value="Integrase_H2C2"/>
    <property type="match status" value="1"/>
</dbReference>
<dbReference type="InterPro" id="IPR001584">
    <property type="entry name" value="Integrase_cat-core"/>
</dbReference>
<dbReference type="InterPro" id="IPR036397">
    <property type="entry name" value="RNaseH_sf"/>
</dbReference>
<evidence type="ECO:0000313" key="4">
    <source>
        <dbReference type="Proteomes" id="UP000887159"/>
    </source>
</evidence>
<dbReference type="GO" id="GO:0071897">
    <property type="term" value="P:DNA biosynthetic process"/>
    <property type="evidence" value="ECO:0007669"/>
    <property type="project" value="UniProtKB-ARBA"/>
</dbReference>